<reference evidence="2" key="1">
    <citation type="submission" date="2025-08" db="UniProtKB">
        <authorList>
            <consortium name="RefSeq"/>
        </authorList>
    </citation>
    <scope>IDENTIFICATION</scope>
    <source>
        <tissue evidence="2">Gonads</tissue>
    </source>
</reference>
<keyword evidence="1" id="KW-1185">Reference proteome</keyword>
<protein>
    <submittedName>
        <fullName evidence="2">Uncharacterized protein LOC115883775</fullName>
    </submittedName>
</protein>
<dbReference type="RefSeq" id="XP_030758046.1">
    <property type="nucleotide sequence ID" value="XM_030902186.1"/>
</dbReference>
<organism evidence="1 2">
    <name type="scientific">Sitophilus oryzae</name>
    <name type="common">Rice weevil</name>
    <name type="synonym">Curculio oryzae</name>
    <dbReference type="NCBI Taxonomy" id="7048"/>
    <lineage>
        <taxon>Eukaryota</taxon>
        <taxon>Metazoa</taxon>
        <taxon>Ecdysozoa</taxon>
        <taxon>Arthropoda</taxon>
        <taxon>Hexapoda</taxon>
        <taxon>Insecta</taxon>
        <taxon>Pterygota</taxon>
        <taxon>Neoptera</taxon>
        <taxon>Endopterygota</taxon>
        <taxon>Coleoptera</taxon>
        <taxon>Polyphaga</taxon>
        <taxon>Cucujiformia</taxon>
        <taxon>Curculionidae</taxon>
        <taxon>Dryophthorinae</taxon>
        <taxon>Sitophilus</taxon>
    </lineage>
</organism>
<dbReference type="GeneID" id="115883775"/>
<dbReference type="PANTHER" id="PTHR33198">
    <property type="entry name" value="ANK_REP_REGION DOMAIN-CONTAINING PROTEIN-RELATED"/>
    <property type="match status" value="1"/>
</dbReference>
<dbReference type="OrthoDB" id="7323790at2759"/>
<dbReference type="PANTHER" id="PTHR33198:SF20">
    <property type="entry name" value="RETROTRANSPOSON GAG DOMAIN-CONTAINING PROTEIN"/>
    <property type="match status" value="1"/>
</dbReference>
<accession>A0A6J2Y428</accession>
<proteinExistence type="predicted"/>
<name>A0A6J2Y428_SITOR</name>
<sequence length="269" mass="31103">MESVFRIPEPLNFDGVLADNWRRFKQRFDLYSEATDLPQKGNKKQVAIFLNLIGEEGLELFNSFSLTDAETEDLKKVVEKFEEYCSPRKNIIFERYRFNSIIQNDGQSFDSFLTELRKAVKTTEYGEPEQMIRDRIVIGVSNKLTQERLLRESDLTLETAIKICRAVEISKSQSKALQNEASVSAVTTKDKVKRSQSEKQIMCSYCGYNHDRGKCPAFGKKCTKCKGKNHFAAVCKKKEKDTNKNRKKKSMKSQEMWTCQKVQKRVSSI</sequence>
<gene>
    <name evidence="2" type="primary">LOC115883775</name>
</gene>
<dbReference type="KEGG" id="soy:115883775"/>
<dbReference type="Proteomes" id="UP000504635">
    <property type="component" value="Unplaced"/>
</dbReference>
<evidence type="ECO:0000313" key="2">
    <source>
        <dbReference type="RefSeq" id="XP_030758046.1"/>
    </source>
</evidence>
<evidence type="ECO:0000313" key="1">
    <source>
        <dbReference type="Proteomes" id="UP000504635"/>
    </source>
</evidence>
<dbReference type="AlphaFoldDB" id="A0A6J2Y428"/>
<dbReference type="InParanoid" id="A0A6J2Y428"/>